<protein>
    <submittedName>
        <fullName evidence="3">Uncharacterized protein</fullName>
    </submittedName>
</protein>
<accession>A0A3Q7J4N4</accession>
<feature type="chain" id="PRO_5018751905" evidence="2">
    <location>
        <begin position="23"/>
        <end position="353"/>
    </location>
</feature>
<dbReference type="InParanoid" id="A0A3Q7J4N4"/>
<keyword evidence="4" id="KW-1185">Reference proteome</keyword>
<dbReference type="SUPFAM" id="SSF52266">
    <property type="entry name" value="SGNH hydrolase"/>
    <property type="match status" value="1"/>
</dbReference>
<dbReference type="PANTHER" id="PTHR45642">
    <property type="entry name" value="GDSL ESTERASE/LIPASE EXL3"/>
    <property type="match status" value="1"/>
</dbReference>
<reference evidence="3" key="1">
    <citation type="journal article" date="2012" name="Nature">
        <title>The tomato genome sequence provides insights into fleshy fruit evolution.</title>
        <authorList>
            <consortium name="Tomato Genome Consortium"/>
        </authorList>
    </citation>
    <scope>NUCLEOTIDE SEQUENCE [LARGE SCALE GENOMIC DNA]</scope>
    <source>
        <strain evidence="3">cv. Heinz 1706</strain>
    </source>
</reference>
<dbReference type="PANTHER" id="PTHR45642:SF102">
    <property type="entry name" value="GDSL ESTERASE_LIPASE"/>
    <property type="match status" value="1"/>
</dbReference>
<organism evidence="3">
    <name type="scientific">Solanum lycopersicum</name>
    <name type="common">Tomato</name>
    <name type="synonym">Lycopersicon esculentum</name>
    <dbReference type="NCBI Taxonomy" id="4081"/>
    <lineage>
        <taxon>Eukaryota</taxon>
        <taxon>Viridiplantae</taxon>
        <taxon>Streptophyta</taxon>
        <taxon>Embryophyta</taxon>
        <taxon>Tracheophyta</taxon>
        <taxon>Spermatophyta</taxon>
        <taxon>Magnoliopsida</taxon>
        <taxon>eudicotyledons</taxon>
        <taxon>Gunneridae</taxon>
        <taxon>Pentapetalae</taxon>
        <taxon>asterids</taxon>
        <taxon>lamiids</taxon>
        <taxon>Solanales</taxon>
        <taxon>Solanaceae</taxon>
        <taxon>Solanoideae</taxon>
        <taxon>Solaneae</taxon>
        <taxon>Solanum</taxon>
        <taxon>Solanum subgen. Lycopersicon</taxon>
    </lineage>
</organism>
<dbReference type="Gene3D" id="3.40.50.1110">
    <property type="entry name" value="SGNH hydrolase"/>
    <property type="match status" value="1"/>
</dbReference>
<reference evidence="3" key="2">
    <citation type="submission" date="2019-01" db="UniProtKB">
        <authorList>
            <consortium name="EnsemblPlants"/>
        </authorList>
    </citation>
    <scope>IDENTIFICATION</scope>
    <source>
        <strain evidence="3">cv. Heinz 1706</strain>
    </source>
</reference>
<dbReference type="Gramene" id="Solyc12g010560.2.1">
    <property type="protein sequence ID" value="Solyc12g010560.2.1"/>
    <property type="gene ID" value="Solyc12g010560.2"/>
</dbReference>
<name>A0A3Q7J4N4_SOLLC</name>
<evidence type="ECO:0000256" key="2">
    <source>
        <dbReference type="SAM" id="SignalP"/>
    </source>
</evidence>
<dbReference type="Pfam" id="PF00657">
    <property type="entry name" value="Lipase_GDSL"/>
    <property type="match status" value="1"/>
</dbReference>
<evidence type="ECO:0000313" key="4">
    <source>
        <dbReference type="Proteomes" id="UP000004994"/>
    </source>
</evidence>
<comment type="similarity">
    <text evidence="1">Belongs to the 'GDSL' lipolytic enzyme family.</text>
</comment>
<dbReference type="Proteomes" id="UP000004994">
    <property type="component" value="Chromosome 12"/>
</dbReference>
<evidence type="ECO:0000256" key="1">
    <source>
        <dbReference type="ARBA" id="ARBA00008668"/>
    </source>
</evidence>
<dbReference type="InterPro" id="IPR036514">
    <property type="entry name" value="SGNH_hydro_sf"/>
</dbReference>
<evidence type="ECO:0000313" key="3">
    <source>
        <dbReference type="EnsemblPlants" id="Solyc12g010560.2.1"/>
    </source>
</evidence>
<dbReference type="OMA" id="LEYPYIS"/>
<sequence length="353" mass="39559">MAFKTFFFFFMILCYCNIIVTSQANTNIPKFTSILVFGDSSVDTGNNNHIDTIAKGNHLPYGQDFTNHIPTGRFSNGKLVPDMSKKNGVPPYLQRDLSKDDLLSGVCFASGGTGFDELTSKISGVISMKEELEYFKEYLSNIKDIVGGNSSEVERIVNGALVILSAGTNDLIFNFYNLPNRRLQFSLNGYQDFLLHKVQRFIKELYYLGCRNIIVNGLPPIGCLPMQITAKSPFFRSCINEENSDAEIYNQKLQDLLIQLQSHLPGSKILYADTYNLISELIHNPRLHGFKETKVGCCGTGLLEAGPFCTELSYVCSNPSRFVFFDSIHPSESTYDKAAQYLIDEILPKFGEN</sequence>
<dbReference type="EnsemblPlants" id="Solyc12g010560.2.1">
    <property type="protein sequence ID" value="Solyc12g010560.2.1"/>
    <property type="gene ID" value="Solyc12g010560.2"/>
</dbReference>
<proteinExistence type="inferred from homology"/>
<dbReference type="InterPro" id="IPR035669">
    <property type="entry name" value="SGNH_plant_lipase-like"/>
</dbReference>
<dbReference type="GO" id="GO:0016788">
    <property type="term" value="F:hydrolase activity, acting on ester bonds"/>
    <property type="evidence" value="ECO:0007669"/>
    <property type="project" value="InterPro"/>
</dbReference>
<dbReference type="InterPro" id="IPR001087">
    <property type="entry name" value="GDSL"/>
</dbReference>
<dbReference type="InterPro" id="IPR050592">
    <property type="entry name" value="GDSL_lipolytic_enzyme"/>
</dbReference>
<dbReference type="AlphaFoldDB" id="A0A3Q7J4N4"/>
<feature type="signal peptide" evidence="2">
    <location>
        <begin position="1"/>
        <end position="22"/>
    </location>
</feature>
<dbReference type="CDD" id="cd01837">
    <property type="entry name" value="SGNH_plant_lipase_like"/>
    <property type="match status" value="1"/>
</dbReference>
<keyword evidence="2" id="KW-0732">Signal</keyword>